<evidence type="ECO:0000313" key="4">
    <source>
        <dbReference type="Proteomes" id="UP000054921"/>
    </source>
</evidence>
<evidence type="ECO:0000313" key="3">
    <source>
        <dbReference type="EMBL" id="VEB36987.1"/>
    </source>
</evidence>
<dbReference type="EMBL" id="LNXW01000013">
    <property type="protein sequence ID" value="KTC79307.1"/>
    <property type="molecule type" value="Genomic_DNA"/>
</dbReference>
<accession>A0A0W0S868</accession>
<dbReference type="Proteomes" id="UP000277577">
    <property type="component" value="Chromosome"/>
</dbReference>
<name>A0A0W0S868_9GAMM</name>
<proteinExistence type="predicted"/>
<dbReference type="Proteomes" id="UP000054921">
    <property type="component" value="Unassembled WGS sequence"/>
</dbReference>
<reference evidence="3 5" key="2">
    <citation type="submission" date="2018-12" db="EMBL/GenBank/DDBJ databases">
        <authorList>
            <consortium name="Pathogen Informatics"/>
        </authorList>
    </citation>
    <scope>NUCLEOTIDE SEQUENCE [LARGE SCALE GENOMIC DNA]</scope>
    <source>
        <strain evidence="3 5">NCTC11976</strain>
    </source>
</reference>
<protein>
    <submittedName>
        <fullName evidence="2">Uncharacterized protein</fullName>
    </submittedName>
</protein>
<evidence type="ECO:0000256" key="1">
    <source>
        <dbReference type="SAM" id="MobiDB-lite"/>
    </source>
</evidence>
<keyword evidence="5" id="KW-1185">Reference proteome</keyword>
<feature type="compositionally biased region" description="Basic residues" evidence="1">
    <location>
        <begin position="46"/>
        <end position="70"/>
    </location>
</feature>
<feature type="compositionally biased region" description="Low complexity" evidence="1">
    <location>
        <begin position="9"/>
        <end position="35"/>
    </location>
</feature>
<dbReference type="EMBL" id="LR134173">
    <property type="protein sequence ID" value="VEB36987.1"/>
    <property type="molecule type" value="Genomic_DNA"/>
</dbReference>
<organism evidence="2 4">
    <name type="scientific">Legionella cherrii</name>
    <dbReference type="NCBI Taxonomy" id="28084"/>
    <lineage>
        <taxon>Bacteria</taxon>
        <taxon>Pseudomonadati</taxon>
        <taxon>Pseudomonadota</taxon>
        <taxon>Gammaproteobacteria</taxon>
        <taxon>Legionellales</taxon>
        <taxon>Legionellaceae</taxon>
        <taxon>Legionella</taxon>
    </lineage>
</organism>
<gene>
    <name evidence="2" type="ORF">Lche_1327</name>
    <name evidence="3" type="ORF">NCTC11976_01984</name>
</gene>
<evidence type="ECO:0000313" key="2">
    <source>
        <dbReference type="EMBL" id="KTC79307.1"/>
    </source>
</evidence>
<reference evidence="2 4" key="1">
    <citation type="submission" date="2015-11" db="EMBL/GenBank/DDBJ databases">
        <title>Genomic analysis of 38 Legionella species identifies large and diverse effector repertoires.</title>
        <authorList>
            <person name="Burstein D."/>
            <person name="Amaro F."/>
            <person name="Zusman T."/>
            <person name="Lifshitz Z."/>
            <person name="Cohen O."/>
            <person name="Gilbert J.A."/>
            <person name="Pupko T."/>
            <person name="Shuman H.A."/>
            <person name="Segal G."/>
        </authorList>
    </citation>
    <scope>NUCLEOTIDE SEQUENCE [LARGE SCALE GENOMIC DNA]</scope>
    <source>
        <strain evidence="2 4">ORW</strain>
    </source>
</reference>
<dbReference type="STRING" id="28084.Lche_1327"/>
<dbReference type="RefSeq" id="WP_081776906.1">
    <property type="nucleotide sequence ID" value="NZ_CAAAIT010000008.1"/>
</dbReference>
<feature type="region of interest" description="Disordered" evidence="1">
    <location>
        <begin position="1"/>
        <end position="82"/>
    </location>
</feature>
<evidence type="ECO:0000313" key="5">
    <source>
        <dbReference type="Proteomes" id="UP000277577"/>
    </source>
</evidence>
<sequence>MNNSRTHGHQQNAHQHNHPSTTQPPQTTVIVTNPVHANHPNGFFPPHHHVHHPYQHPQQHHHQHHQHQHQHHDSHTHTHYTP</sequence>
<dbReference type="PATRIC" id="fig|28084.5.peg.1446"/>
<dbReference type="AlphaFoldDB" id="A0A0W0S868"/>